<comment type="similarity">
    <text evidence="1">Belongs to the FGGY kinase family.</text>
</comment>
<dbReference type="InterPro" id="IPR018485">
    <property type="entry name" value="FGGY_C"/>
</dbReference>
<dbReference type="AlphaFoldDB" id="A0A249JXE3"/>
<proteinExistence type="inferred from homology"/>
<evidence type="ECO:0000256" key="4">
    <source>
        <dbReference type="ARBA" id="ARBA00022777"/>
    </source>
</evidence>
<sequence>MHQYLALDMGAESGRLMAVSIGNQITTNEIHRFQTPVATDRHGRRCWDLPKIIDEITTALSKAANTGTYLGLAVDTWGLDFGLIDHDGKVIDLPVSHRDHRTDGMLEKASSLVGRERLHNESGCQLLEVNSIYQLLAITNQTPDEFKKAKHLLFMPDLVLYALTGVIGTEYTIATTSGLYDVVNDQWALDLAKDLNIPSHIFGKVENPGSIRGVISKSLQDKTGIGPITCIATASHDTAAAVFATPLSSPGSAYISSGTWSLMGVELENPVVNKTTLEGRLTNEGGYNRSIRLLRNIMGLWLIQEVRRDLKESGFDLTYAQLVEQAQAVKDPFASLIYVDASIFIHAGGMIERIQRFCKTTNQSIPTTPGELAQTVFASLALQYTKTCDDLAQCSKLEMPAIHIVGGGSQNQHLCQLTADISGKEVIAGPVEATAMGNAMVQAIALGKDSNLKDTKSARALISRSDLGVKSFKPTQGQDQNTIAQIRARYQKLTLEDMR</sequence>
<evidence type="ECO:0000313" key="11">
    <source>
        <dbReference type="Proteomes" id="UP000217153"/>
    </source>
</evidence>
<dbReference type="EMBL" id="CP016768">
    <property type="protein sequence ID" value="ASY09179.1"/>
    <property type="molecule type" value="Genomic_DNA"/>
</dbReference>
<evidence type="ECO:0000256" key="6">
    <source>
        <dbReference type="ARBA" id="ARBA00023157"/>
    </source>
</evidence>
<dbReference type="KEGG" id="abam:B1s21122_02275"/>
<dbReference type="InterPro" id="IPR013449">
    <property type="entry name" value="Rhamnulokinase"/>
</dbReference>
<evidence type="ECO:0000256" key="3">
    <source>
        <dbReference type="ARBA" id="ARBA00022741"/>
    </source>
</evidence>
<keyword evidence="11" id="KW-1185">Reference proteome</keyword>
<dbReference type="GO" id="GO:0019301">
    <property type="term" value="P:rhamnose catabolic process"/>
    <property type="evidence" value="ECO:0007669"/>
    <property type="project" value="InterPro"/>
</dbReference>
<dbReference type="PIRSF" id="PIRSF000538">
    <property type="entry name" value="GlpK"/>
    <property type="match status" value="1"/>
</dbReference>
<feature type="domain" description="Carbohydrate kinase FGGY N-terminal" evidence="8">
    <location>
        <begin position="4"/>
        <end position="243"/>
    </location>
</feature>
<evidence type="ECO:0000259" key="8">
    <source>
        <dbReference type="Pfam" id="PF00370"/>
    </source>
</evidence>
<dbReference type="PANTHER" id="PTHR10196">
    <property type="entry name" value="SUGAR KINASE"/>
    <property type="match status" value="1"/>
</dbReference>
<keyword evidence="5" id="KW-0067">ATP-binding</keyword>
<dbReference type="Gene3D" id="3.30.420.40">
    <property type="match status" value="2"/>
</dbReference>
<dbReference type="Proteomes" id="UP000217153">
    <property type="component" value="Chromosome"/>
</dbReference>
<dbReference type="Pfam" id="PF00370">
    <property type="entry name" value="FGGY_N"/>
    <property type="match status" value="1"/>
</dbReference>
<keyword evidence="6" id="KW-1015">Disulfide bond</keyword>
<dbReference type="OrthoDB" id="9761504at2"/>
<evidence type="ECO:0000256" key="7">
    <source>
        <dbReference type="ARBA" id="ARBA00023308"/>
    </source>
</evidence>
<dbReference type="CDD" id="cd07771">
    <property type="entry name" value="ASKHA_NBD_FGGY_RhaB-like"/>
    <property type="match status" value="1"/>
</dbReference>
<evidence type="ECO:0000259" key="9">
    <source>
        <dbReference type="Pfam" id="PF02782"/>
    </source>
</evidence>
<dbReference type="SUPFAM" id="SSF53067">
    <property type="entry name" value="Actin-like ATPase domain"/>
    <property type="match status" value="2"/>
</dbReference>
<dbReference type="GO" id="GO:0006071">
    <property type="term" value="P:glycerol metabolic process"/>
    <property type="evidence" value="ECO:0007669"/>
    <property type="project" value="TreeGrafter"/>
</dbReference>
<evidence type="ECO:0000256" key="5">
    <source>
        <dbReference type="ARBA" id="ARBA00022840"/>
    </source>
</evidence>
<dbReference type="GO" id="GO:0005524">
    <property type="term" value="F:ATP binding"/>
    <property type="evidence" value="ECO:0007669"/>
    <property type="project" value="UniProtKB-KW"/>
</dbReference>
<dbReference type="GO" id="GO:0004370">
    <property type="term" value="F:glycerol kinase activity"/>
    <property type="evidence" value="ECO:0007669"/>
    <property type="project" value="TreeGrafter"/>
</dbReference>
<reference evidence="11" key="1">
    <citation type="submission" date="2016-10" db="EMBL/GenBank/DDBJ databases">
        <title>High microdiversification within the ubiquitous acI lineage of Actinobacteria.</title>
        <authorList>
            <person name="Neuenschwander S.M."/>
            <person name="Salcher M."/>
            <person name="Ghai R."/>
            <person name="Pernthaler J."/>
        </authorList>
    </citation>
    <scope>NUCLEOTIDE SEQUENCE [LARGE SCALE GENOMIC DNA]</scope>
</reference>
<evidence type="ECO:0000256" key="1">
    <source>
        <dbReference type="ARBA" id="ARBA00009156"/>
    </source>
</evidence>
<dbReference type="RefSeq" id="WP_095680483.1">
    <property type="nucleotide sequence ID" value="NZ_CP016768.2"/>
</dbReference>
<keyword evidence="2" id="KW-0808">Transferase</keyword>
<dbReference type="InterPro" id="IPR043129">
    <property type="entry name" value="ATPase_NBD"/>
</dbReference>
<keyword evidence="3" id="KW-0547">Nucleotide-binding</keyword>
<keyword evidence="4 10" id="KW-0418">Kinase</keyword>
<dbReference type="InterPro" id="IPR018484">
    <property type="entry name" value="FGGY_N"/>
</dbReference>
<dbReference type="GO" id="GO:0008993">
    <property type="term" value="F:rhamnulokinase activity"/>
    <property type="evidence" value="ECO:0007669"/>
    <property type="project" value="InterPro"/>
</dbReference>
<accession>A0A249JXE3</accession>
<protein>
    <submittedName>
        <fullName evidence="10">Rhamnulokinase</fullName>
    </submittedName>
</protein>
<keyword evidence="7" id="KW-0684">Rhamnose metabolism</keyword>
<evidence type="ECO:0000313" key="10">
    <source>
        <dbReference type="EMBL" id="ASY09179.1"/>
    </source>
</evidence>
<organism evidence="10 11">
    <name type="scientific">Candidatus Nanopelagicus limnae</name>
    <dbReference type="NCBI Taxonomy" id="1884634"/>
    <lineage>
        <taxon>Bacteria</taxon>
        <taxon>Bacillati</taxon>
        <taxon>Actinomycetota</taxon>
        <taxon>Actinomycetes</taxon>
        <taxon>Candidatus Nanopelagicales</taxon>
        <taxon>Candidatus Nanopelagicaceae</taxon>
        <taxon>Candidatus Nanopelagicus</taxon>
    </lineage>
</organism>
<feature type="domain" description="Carbohydrate kinase FGGY C-terminal" evidence="9">
    <location>
        <begin position="253"/>
        <end position="446"/>
    </location>
</feature>
<dbReference type="GO" id="GO:0005829">
    <property type="term" value="C:cytosol"/>
    <property type="evidence" value="ECO:0007669"/>
    <property type="project" value="TreeGrafter"/>
</dbReference>
<dbReference type="InterPro" id="IPR000577">
    <property type="entry name" value="Carb_kinase_FGGY"/>
</dbReference>
<evidence type="ECO:0000256" key="2">
    <source>
        <dbReference type="ARBA" id="ARBA00022679"/>
    </source>
</evidence>
<dbReference type="Pfam" id="PF02782">
    <property type="entry name" value="FGGY_C"/>
    <property type="match status" value="1"/>
</dbReference>
<dbReference type="PANTHER" id="PTHR10196:SF93">
    <property type="entry name" value="L-RHAMNULOKINASE"/>
    <property type="match status" value="1"/>
</dbReference>
<gene>
    <name evidence="10" type="ORF">B1s21122_02275</name>
</gene>
<name>A0A249JXE3_9ACTN</name>